<protein>
    <submittedName>
        <fullName evidence="2">Uncharacterized protein</fullName>
    </submittedName>
</protein>
<dbReference type="RefSeq" id="XP_007407704.1">
    <property type="nucleotide sequence ID" value="XM_007407642.1"/>
</dbReference>
<evidence type="ECO:0000313" key="3">
    <source>
        <dbReference type="Proteomes" id="UP000001072"/>
    </source>
</evidence>
<feature type="region of interest" description="Disordered" evidence="1">
    <location>
        <begin position="224"/>
        <end position="258"/>
    </location>
</feature>
<dbReference type="VEuPathDB" id="FungiDB:MELLADRAFT_115782"/>
<reference evidence="3" key="1">
    <citation type="journal article" date="2011" name="Proc. Natl. Acad. Sci. U.S.A.">
        <title>Obligate biotrophy features unraveled by the genomic analysis of rust fungi.</title>
        <authorList>
            <person name="Duplessis S."/>
            <person name="Cuomo C.A."/>
            <person name="Lin Y.-C."/>
            <person name="Aerts A."/>
            <person name="Tisserant E."/>
            <person name="Veneault-Fourrey C."/>
            <person name="Joly D.L."/>
            <person name="Hacquard S."/>
            <person name="Amselem J."/>
            <person name="Cantarel B.L."/>
            <person name="Chiu R."/>
            <person name="Coutinho P.M."/>
            <person name="Feau N."/>
            <person name="Field M."/>
            <person name="Frey P."/>
            <person name="Gelhaye E."/>
            <person name="Goldberg J."/>
            <person name="Grabherr M.G."/>
            <person name="Kodira C.D."/>
            <person name="Kohler A."/>
            <person name="Kuees U."/>
            <person name="Lindquist E.A."/>
            <person name="Lucas S.M."/>
            <person name="Mago R."/>
            <person name="Mauceli E."/>
            <person name="Morin E."/>
            <person name="Murat C."/>
            <person name="Pangilinan J.L."/>
            <person name="Park R."/>
            <person name="Pearson M."/>
            <person name="Quesneville H."/>
            <person name="Rouhier N."/>
            <person name="Sakthikumar S."/>
            <person name="Salamov A.A."/>
            <person name="Schmutz J."/>
            <person name="Selles B."/>
            <person name="Shapiro H."/>
            <person name="Tanguay P."/>
            <person name="Tuskan G.A."/>
            <person name="Henrissat B."/>
            <person name="Van de Peer Y."/>
            <person name="Rouze P."/>
            <person name="Ellis J.G."/>
            <person name="Dodds P.N."/>
            <person name="Schein J.E."/>
            <person name="Zhong S."/>
            <person name="Hamelin R.C."/>
            <person name="Grigoriev I.V."/>
            <person name="Szabo L.J."/>
            <person name="Martin F."/>
        </authorList>
    </citation>
    <scope>NUCLEOTIDE SEQUENCE [LARGE SCALE GENOMIC DNA]</scope>
    <source>
        <strain evidence="3">98AG31 / pathotype 3-4-7</strain>
    </source>
</reference>
<feature type="compositionally biased region" description="Polar residues" evidence="1">
    <location>
        <begin position="1"/>
        <end position="19"/>
    </location>
</feature>
<proteinExistence type="predicted"/>
<feature type="region of interest" description="Disordered" evidence="1">
    <location>
        <begin position="1"/>
        <end position="161"/>
    </location>
</feature>
<feature type="compositionally biased region" description="Basic and acidic residues" evidence="1">
    <location>
        <begin position="248"/>
        <end position="258"/>
    </location>
</feature>
<sequence>MTASLTQSHLPTPSSNNDSQTHKLKDESYFTYSHHSASHRRRSTTKNPWAVPKPDEPTSSTSQSKMPAGSSSSKQPAIASKSRDATAPTPPQSRSPPHCTCKRPSIGVDPLTTASSAALKPTFGSTSVGSQEGYAISPSTSLNRDQKAGVPRMFPRQPTAHHPACPVLTRFQISPPLPLVSTLDALRNACNHTPPRVLPAPPPLSERLRAKWAEIQAAEALAKHLADSSADADSCTKLPRRKRTIKRQHQESVEPPKA</sequence>
<dbReference type="KEGG" id="mlr:MELLADRAFT_115782"/>
<name>F4RE35_MELLP</name>
<dbReference type="HOGENOM" id="CLU_1077983_0_0_1"/>
<dbReference type="EMBL" id="GL883098">
    <property type="protein sequence ID" value="EGG09344.1"/>
    <property type="molecule type" value="Genomic_DNA"/>
</dbReference>
<evidence type="ECO:0000313" key="2">
    <source>
        <dbReference type="EMBL" id="EGG09344.1"/>
    </source>
</evidence>
<dbReference type="GeneID" id="18925683"/>
<dbReference type="AlphaFoldDB" id="F4RE35"/>
<dbReference type="InParanoid" id="F4RE35"/>
<gene>
    <name evidence="2" type="ORF">MELLADRAFT_115782</name>
</gene>
<keyword evidence="3" id="KW-1185">Reference proteome</keyword>
<evidence type="ECO:0000256" key="1">
    <source>
        <dbReference type="SAM" id="MobiDB-lite"/>
    </source>
</evidence>
<accession>F4RE35</accession>
<feature type="compositionally biased region" description="Polar residues" evidence="1">
    <location>
        <begin position="57"/>
        <end position="75"/>
    </location>
</feature>
<feature type="compositionally biased region" description="Basic residues" evidence="1">
    <location>
        <begin position="238"/>
        <end position="247"/>
    </location>
</feature>
<organism evidence="3">
    <name type="scientific">Melampsora larici-populina (strain 98AG31 / pathotype 3-4-7)</name>
    <name type="common">Poplar leaf rust fungus</name>
    <dbReference type="NCBI Taxonomy" id="747676"/>
    <lineage>
        <taxon>Eukaryota</taxon>
        <taxon>Fungi</taxon>
        <taxon>Dikarya</taxon>
        <taxon>Basidiomycota</taxon>
        <taxon>Pucciniomycotina</taxon>
        <taxon>Pucciniomycetes</taxon>
        <taxon>Pucciniales</taxon>
        <taxon>Melampsoraceae</taxon>
        <taxon>Melampsora</taxon>
    </lineage>
</organism>
<dbReference type="OrthoDB" id="10450606at2759"/>
<dbReference type="Proteomes" id="UP000001072">
    <property type="component" value="Unassembled WGS sequence"/>
</dbReference>